<protein>
    <submittedName>
        <fullName evidence="1">Uncharacterized protein</fullName>
    </submittedName>
</protein>
<name>A0A6A5S557_9PLEO</name>
<organism evidence="1 2">
    <name type="scientific">Clathrospora elynae</name>
    <dbReference type="NCBI Taxonomy" id="706981"/>
    <lineage>
        <taxon>Eukaryota</taxon>
        <taxon>Fungi</taxon>
        <taxon>Dikarya</taxon>
        <taxon>Ascomycota</taxon>
        <taxon>Pezizomycotina</taxon>
        <taxon>Dothideomycetes</taxon>
        <taxon>Pleosporomycetidae</taxon>
        <taxon>Pleosporales</taxon>
        <taxon>Diademaceae</taxon>
        <taxon>Clathrospora</taxon>
    </lineage>
</organism>
<evidence type="ECO:0000313" key="2">
    <source>
        <dbReference type="Proteomes" id="UP000800038"/>
    </source>
</evidence>
<dbReference type="OrthoDB" id="5425374at2759"/>
<sequence length="62" mass="7156">GNWVDNLHLALWADRVTVKRSTGETPTYLISGREHVLPIELSIPTWQTLQWDKVRDTEELVA</sequence>
<accession>A0A6A5S557</accession>
<reference evidence="1" key="1">
    <citation type="journal article" date="2020" name="Stud. Mycol.">
        <title>101 Dothideomycetes genomes: a test case for predicting lifestyles and emergence of pathogens.</title>
        <authorList>
            <person name="Haridas S."/>
            <person name="Albert R."/>
            <person name="Binder M."/>
            <person name="Bloem J."/>
            <person name="Labutti K."/>
            <person name="Salamov A."/>
            <person name="Andreopoulos B."/>
            <person name="Baker S."/>
            <person name="Barry K."/>
            <person name="Bills G."/>
            <person name="Bluhm B."/>
            <person name="Cannon C."/>
            <person name="Castanera R."/>
            <person name="Culley D."/>
            <person name="Daum C."/>
            <person name="Ezra D."/>
            <person name="Gonzalez J."/>
            <person name="Henrissat B."/>
            <person name="Kuo A."/>
            <person name="Liang C."/>
            <person name="Lipzen A."/>
            <person name="Lutzoni F."/>
            <person name="Magnuson J."/>
            <person name="Mondo S."/>
            <person name="Nolan M."/>
            <person name="Ohm R."/>
            <person name="Pangilinan J."/>
            <person name="Park H.-J."/>
            <person name="Ramirez L."/>
            <person name="Alfaro M."/>
            <person name="Sun H."/>
            <person name="Tritt A."/>
            <person name="Yoshinaga Y."/>
            <person name="Zwiers L.-H."/>
            <person name="Turgeon B."/>
            <person name="Goodwin S."/>
            <person name="Spatafora J."/>
            <person name="Crous P."/>
            <person name="Grigoriev I."/>
        </authorList>
    </citation>
    <scope>NUCLEOTIDE SEQUENCE</scope>
    <source>
        <strain evidence="1">CBS 161.51</strain>
    </source>
</reference>
<proteinExistence type="predicted"/>
<dbReference type="AlphaFoldDB" id="A0A6A5S557"/>
<keyword evidence="2" id="KW-1185">Reference proteome</keyword>
<dbReference type="Proteomes" id="UP000800038">
    <property type="component" value="Unassembled WGS sequence"/>
</dbReference>
<feature type="non-terminal residue" evidence="1">
    <location>
        <position position="62"/>
    </location>
</feature>
<feature type="non-terminal residue" evidence="1">
    <location>
        <position position="1"/>
    </location>
</feature>
<dbReference type="PANTHER" id="PTHR48475:SF1">
    <property type="entry name" value="RNASE H TYPE-1 DOMAIN-CONTAINING PROTEIN"/>
    <property type="match status" value="1"/>
</dbReference>
<gene>
    <name evidence="1" type="ORF">EJ02DRAFT_306530</name>
</gene>
<dbReference type="PANTHER" id="PTHR48475">
    <property type="entry name" value="RIBONUCLEASE H"/>
    <property type="match status" value="1"/>
</dbReference>
<dbReference type="EMBL" id="ML976386">
    <property type="protein sequence ID" value="KAF1934740.1"/>
    <property type="molecule type" value="Genomic_DNA"/>
</dbReference>
<evidence type="ECO:0000313" key="1">
    <source>
        <dbReference type="EMBL" id="KAF1934740.1"/>
    </source>
</evidence>